<dbReference type="SUPFAM" id="SSF89372">
    <property type="entry name" value="Fucose-specific lectin"/>
    <property type="match status" value="1"/>
</dbReference>
<evidence type="ECO:0000313" key="3">
    <source>
        <dbReference type="EMBL" id="KAK3333367.1"/>
    </source>
</evidence>
<feature type="transmembrane region" description="Helical" evidence="2">
    <location>
        <begin position="101"/>
        <end position="120"/>
    </location>
</feature>
<accession>A0AAE0IY10</accession>
<protein>
    <recommendedName>
        <fullName evidence="5">Fucose-specific lectin</fullName>
    </recommendedName>
</protein>
<evidence type="ECO:0000313" key="4">
    <source>
        <dbReference type="Proteomes" id="UP001286456"/>
    </source>
</evidence>
<proteinExistence type="predicted"/>
<keyword evidence="2" id="KW-1133">Transmembrane helix</keyword>
<feature type="region of interest" description="Disordered" evidence="1">
    <location>
        <begin position="50"/>
        <end position="79"/>
    </location>
</feature>
<dbReference type="EMBL" id="JAUEPO010000002">
    <property type="protein sequence ID" value="KAK3333367.1"/>
    <property type="molecule type" value="Genomic_DNA"/>
</dbReference>
<dbReference type="Proteomes" id="UP001286456">
    <property type="component" value="Unassembled WGS sequence"/>
</dbReference>
<reference evidence="3" key="2">
    <citation type="submission" date="2023-06" db="EMBL/GenBank/DDBJ databases">
        <authorList>
            <consortium name="Lawrence Berkeley National Laboratory"/>
            <person name="Haridas S."/>
            <person name="Hensen N."/>
            <person name="Bonometti L."/>
            <person name="Westerberg I."/>
            <person name="Brannstrom I.O."/>
            <person name="Guillou S."/>
            <person name="Cros-Aarteil S."/>
            <person name="Calhoun S."/>
            <person name="Kuo A."/>
            <person name="Mondo S."/>
            <person name="Pangilinan J."/>
            <person name="Riley R."/>
            <person name="Labutti K."/>
            <person name="Andreopoulos B."/>
            <person name="Lipzen A."/>
            <person name="Chen C."/>
            <person name="Yanf M."/>
            <person name="Daum C."/>
            <person name="Ng V."/>
            <person name="Clum A."/>
            <person name="Steindorff A."/>
            <person name="Ohm R."/>
            <person name="Martin F."/>
            <person name="Silar P."/>
            <person name="Natvig D."/>
            <person name="Lalanne C."/>
            <person name="Gautier V."/>
            <person name="Ament-Velasquez S.L."/>
            <person name="Kruys A."/>
            <person name="Hutchinson M.I."/>
            <person name="Powell A.J."/>
            <person name="Barry K."/>
            <person name="Miller A.N."/>
            <person name="Grigoriev I.V."/>
            <person name="Debuchy R."/>
            <person name="Gladieux P."/>
            <person name="Thoren M.H."/>
            <person name="Johannesson H."/>
        </authorList>
    </citation>
    <scope>NUCLEOTIDE SEQUENCE</scope>
    <source>
        <strain evidence="3">SMH4131-1</strain>
    </source>
</reference>
<sequence>MNDFTSCRSPAELGDTSIPAELEGTAARGILAPTGLRIIPYAVTDGWQGRQNLRLGPTGRTELGTENGQPTAHEGSEMGRQNRECFRKLQLRVLGRNKREGFYVIIVILLACCAVLGGTIGRTLNNRRPLEASQQRPPTAWQILPNSTLAAATWNDSSANTICYTVFFQANSGALIVSQWNSSTNSWSTASINAALEAKGVSINALKGASLAASYPDVVTDPKSDFLIRVHYVSPQNKLQHVCNNSPNEPSRWEADAMVYSNASSVVSGGQISTYFDYCSTGCSRRNSSAVLYEDETQNIVMLMNIEPATIWQPVQAPFIAPMPNAALAMAKFGAADDVDPPASKIYVDISQYMMEYTFPRTEPETWNNETGCFPLSTAANYQSPRIAATAFHPDPSSDLEKMLITALSSDGTITVHWSNSTNGPNSTSKSKLLASPIGVSALAVHSGMRAYCIEQGEIREYSIDRADPSSWSLVGVVYSTTAVSTIAVN</sequence>
<comment type="caution">
    <text evidence="3">The sequence shown here is derived from an EMBL/GenBank/DDBJ whole genome shotgun (WGS) entry which is preliminary data.</text>
</comment>
<gene>
    <name evidence="3" type="ORF">B0T19DRAFT_124081</name>
</gene>
<keyword evidence="4" id="KW-1185">Reference proteome</keyword>
<evidence type="ECO:0008006" key="5">
    <source>
        <dbReference type="Google" id="ProtNLM"/>
    </source>
</evidence>
<keyword evidence="2" id="KW-0812">Transmembrane</keyword>
<organism evidence="3 4">
    <name type="scientific">Cercophora scortea</name>
    <dbReference type="NCBI Taxonomy" id="314031"/>
    <lineage>
        <taxon>Eukaryota</taxon>
        <taxon>Fungi</taxon>
        <taxon>Dikarya</taxon>
        <taxon>Ascomycota</taxon>
        <taxon>Pezizomycotina</taxon>
        <taxon>Sordariomycetes</taxon>
        <taxon>Sordariomycetidae</taxon>
        <taxon>Sordariales</taxon>
        <taxon>Lasiosphaeriaceae</taxon>
        <taxon>Cercophora</taxon>
    </lineage>
</organism>
<dbReference type="AlphaFoldDB" id="A0AAE0IY10"/>
<evidence type="ECO:0000256" key="1">
    <source>
        <dbReference type="SAM" id="MobiDB-lite"/>
    </source>
</evidence>
<dbReference type="Gene3D" id="2.120.10.70">
    <property type="entry name" value="Fucose-specific lectin"/>
    <property type="match status" value="1"/>
</dbReference>
<reference evidence="3" key="1">
    <citation type="journal article" date="2023" name="Mol. Phylogenet. Evol.">
        <title>Genome-scale phylogeny and comparative genomics of the fungal order Sordariales.</title>
        <authorList>
            <person name="Hensen N."/>
            <person name="Bonometti L."/>
            <person name="Westerberg I."/>
            <person name="Brannstrom I.O."/>
            <person name="Guillou S."/>
            <person name="Cros-Aarteil S."/>
            <person name="Calhoun S."/>
            <person name="Haridas S."/>
            <person name="Kuo A."/>
            <person name="Mondo S."/>
            <person name="Pangilinan J."/>
            <person name="Riley R."/>
            <person name="LaButti K."/>
            <person name="Andreopoulos B."/>
            <person name="Lipzen A."/>
            <person name="Chen C."/>
            <person name="Yan M."/>
            <person name="Daum C."/>
            <person name="Ng V."/>
            <person name="Clum A."/>
            <person name="Steindorff A."/>
            <person name="Ohm R.A."/>
            <person name="Martin F."/>
            <person name="Silar P."/>
            <person name="Natvig D.O."/>
            <person name="Lalanne C."/>
            <person name="Gautier V."/>
            <person name="Ament-Velasquez S.L."/>
            <person name="Kruys A."/>
            <person name="Hutchinson M.I."/>
            <person name="Powell A.J."/>
            <person name="Barry K."/>
            <person name="Miller A.N."/>
            <person name="Grigoriev I.V."/>
            <person name="Debuchy R."/>
            <person name="Gladieux P."/>
            <person name="Hiltunen Thoren M."/>
            <person name="Johannesson H."/>
        </authorList>
    </citation>
    <scope>NUCLEOTIDE SEQUENCE</scope>
    <source>
        <strain evidence="3">SMH4131-1</strain>
    </source>
</reference>
<keyword evidence="2" id="KW-0472">Membrane</keyword>
<name>A0AAE0IY10_9PEZI</name>
<evidence type="ECO:0000256" key="2">
    <source>
        <dbReference type="SAM" id="Phobius"/>
    </source>
</evidence>